<keyword evidence="5" id="KW-0408">Iron</keyword>
<sequence>MERPLACWKGEERYRGEVIPTLTIILKTGGCRHNRCRMCSYRFDRYATSASLPELLISQLDWVDHHYPLSGIAMVKIYTSGSFFDPEEVPPAVVREVARRFAGKLVVAETRPEFVDTDRIGAFTSAIDTGVHETPLTVAMGLETTSDAIREKSIDKGFTFDDFSSAVERARAGGAGIKAYLLHKPLFLTEAEAMADMQDSIRNIMDLVDRISMNPCTVQRLTELEFSWKRGEYRPPYLWSVLEILLSAPVMVSCDPVGGGRARGPHNCGTCDYEIVKAIRAYNLTEDRKDLWDVVGKGCRCREEWEYVVARERPYCMPLTR</sequence>
<protein>
    <submittedName>
        <fullName evidence="8">Putative fe-s oxidoreductase</fullName>
    </submittedName>
</protein>
<dbReference type="SUPFAM" id="SSF102114">
    <property type="entry name" value="Radical SAM enzymes"/>
    <property type="match status" value="1"/>
</dbReference>
<dbReference type="InterPro" id="IPR039661">
    <property type="entry name" value="ELP3"/>
</dbReference>
<dbReference type="SMART" id="SM00729">
    <property type="entry name" value="Elp3"/>
    <property type="match status" value="1"/>
</dbReference>
<dbReference type="InterPro" id="IPR058240">
    <property type="entry name" value="rSAM_sf"/>
</dbReference>
<evidence type="ECO:0000259" key="7">
    <source>
        <dbReference type="SMART" id="SM00729"/>
    </source>
</evidence>
<dbReference type="GO" id="GO:0005737">
    <property type="term" value="C:cytoplasm"/>
    <property type="evidence" value="ECO:0007669"/>
    <property type="project" value="TreeGrafter"/>
</dbReference>
<organism evidence="8">
    <name type="scientific">hydrocarbon metagenome</name>
    <dbReference type="NCBI Taxonomy" id="938273"/>
    <lineage>
        <taxon>unclassified sequences</taxon>
        <taxon>metagenomes</taxon>
        <taxon>ecological metagenomes</taxon>
    </lineage>
</organism>
<evidence type="ECO:0000313" key="8">
    <source>
        <dbReference type="EMBL" id="KUG15027.1"/>
    </source>
</evidence>
<dbReference type="InterPro" id="IPR006638">
    <property type="entry name" value="Elp3/MiaA/NifB-like_rSAM"/>
</dbReference>
<evidence type="ECO:0000256" key="2">
    <source>
        <dbReference type="ARBA" id="ARBA00022485"/>
    </source>
</evidence>
<evidence type="ECO:0000256" key="5">
    <source>
        <dbReference type="ARBA" id="ARBA00023004"/>
    </source>
</evidence>
<name>A0A0W8F3R0_9ZZZZ</name>
<dbReference type="GO" id="GO:0046872">
    <property type="term" value="F:metal ion binding"/>
    <property type="evidence" value="ECO:0007669"/>
    <property type="project" value="UniProtKB-KW"/>
</dbReference>
<dbReference type="GO" id="GO:0003824">
    <property type="term" value="F:catalytic activity"/>
    <property type="evidence" value="ECO:0007669"/>
    <property type="project" value="InterPro"/>
</dbReference>
<dbReference type="InterPro" id="IPR005909">
    <property type="entry name" value="RaSEA"/>
</dbReference>
<proteinExistence type="predicted"/>
<dbReference type="EMBL" id="LNQE01001595">
    <property type="protein sequence ID" value="KUG15027.1"/>
    <property type="molecule type" value="Genomic_DNA"/>
</dbReference>
<dbReference type="CDD" id="cd01335">
    <property type="entry name" value="Radical_SAM"/>
    <property type="match status" value="1"/>
</dbReference>
<dbReference type="PANTHER" id="PTHR11135">
    <property type="entry name" value="HISTONE ACETYLTRANSFERASE-RELATED"/>
    <property type="match status" value="1"/>
</dbReference>
<comment type="caution">
    <text evidence="8">The sequence shown here is derived from an EMBL/GenBank/DDBJ whole genome shotgun (WGS) entry which is preliminary data.</text>
</comment>
<dbReference type="GO" id="GO:0002926">
    <property type="term" value="P:tRNA wobble base 5-methoxycarbonylmethyl-2-thiouridinylation"/>
    <property type="evidence" value="ECO:0007669"/>
    <property type="project" value="TreeGrafter"/>
</dbReference>
<keyword evidence="6" id="KW-0411">Iron-sulfur</keyword>
<dbReference type="GO" id="GO:0051539">
    <property type="term" value="F:4 iron, 4 sulfur cluster binding"/>
    <property type="evidence" value="ECO:0007669"/>
    <property type="project" value="UniProtKB-KW"/>
</dbReference>
<dbReference type="NCBIfam" id="TIGR01210">
    <property type="entry name" value="archaeosine biosynthesis radical SAM protein RaSEA"/>
    <property type="match status" value="1"/>
</dbReference>
<feature type="domain" description="Elp3/MiaA/NifB-like radical SAM core" evidence="7">
    <location>
        <begin position="21"/>
        <end position="247"/>
    </location>
</feature>
<gene>
    <name evidence="8" type="ORF">ASZ90_015339</name>
</gene>
<evidence type="ECO:0000256" key="4">
    <source>
        <dbReference type="ARBA" id="ARBA00022723"/>
    </source>
</evidence>
<evidence type="ECO:0000256" key="3">
    <source>
        <dbReference type="ARBA" id="ARBA00022691"/>
    </source>
</evidence>
<keyword evidence="2" id="KW-0004">4Fe-4S</keyword>
<evidence type="ECO:0000256" key="1">
    <source>
        <dbReference type="ARBA" id="ARBA00001966"/>
    </source>
</evidence>
<accession>A0A0W8F3R0</accession>
<comment type="cofactor">
    <cofactor evidence="1">
        <name>[4Fe-4S] cluster</name>
        <dbReference type="ChEBI" id="CHEBI:49883"/>
    </cofactor>
</comment>
<reference evidence="8" key="1">
    <citation type="journal article" date="2015" name="Proc. Natl. Acad. Sci. U.S.A.">
        <title>Networks of energetic and metabolic interactions define dynamics in microbial communities.</title>
        <authorList>
            <person name="Embree M."/>
            <person name="Liu J.K."/>
            <person name="Al-Bassam M.M."/>
            <person name="Zengler K."/>
        </authorList>
    </citation>
    <scope>NUCLEOTIDE SEQUENCE</scope>
</reference>
<keyword evidence="4" id="KW-0479">Metal-binding</keyword>
<dbReference type="PIRSF" id="PIRSF004954">
    <property type="entry name" value="Radical_SAM"/>
    <property type="match status" value="1"/>
</dbReference>
<keyword evidence="3" id="KW-0949">S-adenosyl-L-methionine</keyword>
<evidence type="ECO:0000256" key="6">
    <source>
        <dbReference type="ARBA" id="ARBA00023014"/>
    </source>
</evidence>
<dbReference type="AlphaFoldDB" id="A0A0W8F3R0"/>
<dbReference type="PANTHER" id="PTHR11135:SF0">
    <property type="entry name" value="ELONGATOR COMPLEX PROTEIN 3"/>
    <property type="match status" value="1"/>
</dbReference>